<evidence type="ECO:0000313" key="4">
    <source>
        <dbReference type="EMBL" id="ACO62519.1"/>
    </source>
</evidence>
<keyword evidence="3" id="KW-0687">Ribonucleoprotein</keyword>
<dbReference type="GO" id="GO:0015935">
    <property type="term" value="C:small ribosomal subunit"/>
    <property type="evidence" value="ECO:0007669"/>
    <property type="project" value="TreeGrafter"/>
</dbReference>
<protein>
    <recommendedName>
        <fullName evidence="6">30S ribosomal protein S16</fullName>
    </recommendedName>
</protein>
<dbReference type="GO" id="GO:0032543">
    <property type="term" value="P:mitochondrial translation"/>
    <property type="evidence" value="ECO:0007669"/>
    <property type="project" value="TreeGrafter"/>
</dbReference>
<sequence>MPVRIRLARYGHRNHPFYRIYVADSRAPRDGRHLEIVGHYDPKPEIDGNKHLGLKIDRVKYWLSVGAQPSDTVARLLGQAGIIPPPPRKGGGR</sequence>
<evidence type="ECO:0000313" key="5">
    <source>
        <dbReference type="Proteomes" id="UP000002009"/>
    </source>
</evidence>
<dbReference type="Pfam" id="PF00886">
    <property type="entry name" value="Ribosomal_S16"/>
    <property type="match status" value="1"/>
</dbReference>
<name>C1E3A1_MICCC</name>
<dbReference type="Gene3D" id="3.30.1320.10">
    <property type="match status" value="1"/>
</dbReference>
<feature type="non-terminal residue" evidence="4">
    <location>
        <position position="93"/>
    </location>
</feature>
<reference evidence="4 5" key="1">
    <citation type="journal article" date="2009" name="Science">
        <title>Green evolution and dynamic adaptations revealed by genomes of the marine picoeukaryotes Micromonas.</title>
        <authorList>
            <person name="Worden A.Z."/>
            <person name="Lee J.H."/>
            <person name="Mock T."/>
            <person name="Rouze P."/>
            <person name="Simmons M.P."/>
            <person name="Aerts A.L."/>
            <person name="Allen A.E."/>
            <person name="Cuvelier M.L."/>
            <person name="Derelle E."/>
            <person name="Everett M.V."/>
            <person name="Foulon E."/>
            <person name="Grimwood J."/>
            <person name="Gundlach H."/>
            <person name="Henrissat B."/>
            <person name="Napoli C."/>
            <person name="McDonald S.M."/>
            <person name="Parker M.S."/>
            <person name="Rombauts S."/>
            <person name="Salamov A."/>
            <person name="Von Dassow P."/>
            <person name="Badger J.H."/>
            <person name="Coutinho P.M."/>
            <person name="Demir E."/>
            <person name="Dubchak I."/>
            <person name="Gentemann C."/>
            <person name="Eikrem W."/>
            <person name="Gready J.E."/>
            <person name="John U."/>
            <person name="Lanier W."/>
            <person name="Lindquist E.A."/>
            <person name="Lucas S."/>
            <person name="Mayer K.F."/>
            <person name="Moreau H."/>
            <person name="Not F."/>
            <person name="Otillar R."/>
            <person name="Panaud O."/>
            <person name="Pangilinan J."/>
            <person name="Paulsen I."/>
            <person name="Piegu B."/>
            <person name="Poliakov A."/>
            <person name="Robbens S."/>
            <person name="Schmutz J."/>
            <person name="Toulza E."/>
            <person name="Wyss T."/>
            <person name="Zelensky A."/>
            <person name="Zhou K."/>
            <person name="Armbrust E.V."/>
            <person name="Bhattacharya D."/>
            <person name="Goodenough U.W."/>
            <person name="Van de Peer Y."/>
            <person name="Grigoriev I.V."/>
        </authorList>
    </citation>
    <scope>NUCLEOTIDE SEQUENCE [LARGE SCALE GENOMIC DNA]</scope>
    <source>
        <strain evidence="5">RCC299 / NOUM17</strain>
    </source>
</reference>
<evidence type="ECO:0000256" key="2">
    <source>
        <dbReference type="ARBA" id="ARBA00022980"/>
    </source>
</evidence>
<evidence type="ECO:0000256" key="1">
    <source>
        <dbReference type="ARBA" id="ARBA00006668"/>
    </source>
</evidence>
<dbReference type="PANTHER" id="PTHR12919:SF39">
    <property type="entry name" value="SMALL RIBOSOMAL SUBUNIT PROTEIN BS16M_BS16C"/>
    <property type="match status" value="1"/>
</dbReference>
<dbReference type="InterPro" id="IPR000307">
    <property type="entry name" value="Ribosomal_bS16"/>
</dbReference>
<dbReference type="OMA" id="MPNADNE"/>
<dbReference type="SUPFAM" id="SSF54565">
    <property type="entry name" value="Ribosomal protein S16"/>
    <property type="match status" value="1"/>
</dbReference>
<dbReference type="RefSeq" id="XP_002501261.1">
    <property type="nucleotide sequence ID" value="XM_002501215.1"/>
</dbReference>
<gene>
    <name evidence="4" type="ORF">MICPUN_74175</name>
</gene>
<proteinExistence type="inferred from homology"/>
<dbReference type="AlphaFoldDB" id="C1E3A1"/>
<accession>C1E3A1</accession>
<dbReference type="GeneID" id="8242547"/>
<dbReference type="FunCoup" id="C1E3A1">
    <property type="interactions" value="1946"/>
</dbReference>
<keyword evidence="2" id="KW-0689">Ribosomal protein</keyword>
<dbReference type="GO" id="GO:0003735">
    <property type="term" value="F:structural constituent of ribosome"/>
    <property type="evidence" value="ECO:0007669"/>
    <property type="project" value="InterPro"/>
</dbReference>
<organism evidence="4 5">
    <name type="scientific">Micromonas commoda (strain RCC299 / NOUM17 / CCMP2709)</name>
    <name type="common">Picoplanktonic green alga</name>
    <dbReference type="NCBI Taxonomy" id="296587"/>
    <lineage>
        <taxon>Eukaryota</taxon>
        <taxon>Viridiplantae</taxon>
        <taxon>Chlorophyta</taxon>
        <taxon>Mamiellophyceae</taxon>
        <taxon>Mamiellales</taxon>
        <taxon>Mamiellaceae</taxon>
        <taxon>Micromonas</taxon>
    </lineage>
</organism>
<comment type="similarity">
    <text evidence="1">Belongs to the bacterial ribosomal protein bS16 family.</text>
</comment>
<dbReference type="OrthoDB" id="407221at2759"/>
<evidence type="ECO:0008006" key="6">
    <source>
        <dbReference type="Google" id="ProtNLM"/>
    </source>
</evidence>
<dbReference type="EMBL" id="CP001325">
    <property type="protein sequence ID" value="ACO62519.1"/>
    <property type="molecule type" value="Genomic_DNA"/>
</dbReference>
<dbReference type="NCBIfam" id="TIGR00002">
    <property type="entry name" value="S16"/>
    <property type="match status" value="1"/>
</dbReference>
<keyword evidence="5" id="KW-1185">Reference proteome</keyword>
<dbReference type="Proteomes" id="UP000002009">
    <property type="component" value="Chromosome 4"/>
</dbReference>
<dbReference type="HAMAP" id="MF_00385">
    <property type="entry name" value="Ribosomal_bS16"/>
    <property type="match status" value="1"/>
</dbReference>
<dbReference type="PANTHER" id="PTHR12919">
    <property type="entry name" value="30S RIBOSOMAL PROTEIN S16"/>
    <property type="match status" value="1"/>
</dbReference>
<evidence type="ECO:0000256" key="3">
    <source>
        <dbReference type="ARBA" id="ARBA00023274"/>
    </source>
</evidence>
<dbReference type="GO" id="GO:0005739">
    <property type="term" value="C:mitochondrion"/>
    <property type="evidence" value="ECO:0007669"/>
    <property type="project" value="GOC"/>
</dbReference>
<dbReference type="InParanoid" id="C1E3A1"/>
<dbReference type="STRING" id="296587.C1E3A1"/>
<dbReference type="eggNOG" id="KOG3419">
    <property type="taxonomic scope" value="Eukaryota"/>
</dbReference>
<dbReference type="KEGG" id="mis:MICPUN_74175"/>
<dbReference type="InterPro" id="IPR023803">
    <property type="entry name" value="Ribosomal_bS16_dom_sf"/>
</dbReference>